<feature type="transmembrane region" description="Helical" evidence="1">
    <location>
        <begin position="80"/>
        <end position="105"/>
    </location>
</feature>
<dbReference type="PANTHER" id="PTHR35043">
    <property type="entry name" value="TRANSCRIPTION FACTOR DOMAIN-CONTAINING PROTEIN"/>
    <property type="match status" value="1"/>
</dbReference>
<dbReference type="HOGENOM" id="CLU_022883_6_1_1"/>
<name>G4T8I0_SERID</name>
<organism evidence="2 3">
    <name type="scientific">Serendipita indica (strain DSM 11827)</name>
    <name type="common">Root endophyte fungus</name>
    <name type="synonym">Piriformospora indica</name>
    <dbReference type="NCBI Taxonomy" id="1109443"/>
    <lineage>
        <taxon>Eukaryota</taxon>
        <taxon>Fungi</taxon>
        <taxon>Dikarya</taxon>
        <taxon>Basidiomycota</taxon>
        <taxon>Agaricomycotina</taxon>
        <taxon>Agaricomycetes</taxon>
        <taxon>Sebacinales</taxon>
        <taxon>Serendipitaceae</taxon>
        <taxon>Serendipita</taxon>
    </lineage>
</organism>
<reference evidence="2" key="2">
    <citation type="submission" date="2011-05" db="EMBL/GenBank/DDBJ databases">
        <authorList>
            <person name="MIPS"/>
        </authorList>
    </citation>
    <scope>NUCLEOTIDE SEQUENCE</scope>
    <source>
        <strain evidence="2">DSM 11827</strain>
    </source>
</reference>
<dbReference type="EMBL" id="CAFZ01000017">
    <property type="protein sequence ID" value="CCA67623.1"/>
    <property type="molecule type" value="Genomic_DNA"/>
</dbReference>
<keyword evidence="1" id="KW-0812">Transmembrane</keyword>
<sequence>MAHAVAVESLSAPAAQDTSSNATQCVPSCVNQYRSLSGIVLSCLTTVFLCVWVSLHLNIPEPMNTRDLGHLNRIKIQTKIFVRCRVVPILVTLMVPEWALGMAALQFCKANQLANKLATTRQQAFFILMGGFHLFKRSKEASLYGIREKNREGSQPLAGESALEASLPSNKTINAVEEDFGEPLHPLDEFDICHLIKSGKLCLPTPAELQDKCKSDGLAKFLVLVQVLWFITQCIGRKVSGLPLTELEVITLGYTLLTVAMYIAWWDKPYQVTFPVRVYETLPERTDGQDDGDANLRNTKGIPMFHSGYKDHRAESVGRTIMFTVGTLFGTIHFLAWFSPFPSSRMQFLWRFATIVVTVVPPAMIVVAGLTLLVHRLFGVLLVYIPILYLVGRGITIVMAFKGLAHLPPDAYRDVEWSDFFPHI</sequence>
<feature type="transmembrane region" description="Helical" evidence="1">
    <location>
        <begin position="373"/>
        <end position="392"/>
    </location>
</feature>
<keyword evidence="1" id="KW-0472">Membrane</keyword>
<dbReference type="InParanoid" id="G4T8I0"/>
<reference evidence="2" key="1">
    <citation type="journal article" date="2011" name="PLoS Pathog.">
        <title>Endophytic Life Strategies Decoded by Genome and Transcriptome Analyses of the Mutualistic Root Symbiont Piriformospora indica.</title>
        <authorList>
            <person name="Zuccaro A."/>
            <person name="Lahrmann U."/>
            <person name="Guldener U."/>
            <person name="Langen G."/>
            <person name="Pfiffi S."/>
            <person name="Biedenkopf D."/>
            <person name="Wong P."/>
            <person name="Samans B."/>
            <person name="Grimm C."/>
            <person name="Basiewicz M."/>
            <person name="Murat C."/>
            <person name="Martin F."/>
            <person name="Kogel K.H."/>
        </authorList>
    </citation>
    <scope>NUCLEOTIDE SEQUENCE [LARGE SCALE GENOMIC DNA]</scope>
    <source>
        <strain evidence="2">DSM 11827</strain>
    </source>
</reference>
<feature type="transmembrane region" description="Helical" evidence="1">
    <location>
        <begin position="36"/>
        <end position="59"/>
    </location>
</feature>
<feature type="transmembrane region" description="Helical" evidence="1">
    <location>
        <begin position="348"/>
        <end position="367"/>
    </location>
</feature>
<dbReference type="Proteomes" id="UP000007148">
    <property type="component" value="Unassembled WGS sequence"/>
</dbReference>
<accession>G4T8I0</accession>
<gene>
    <name evidence="2" type="ORF">PIIN_01451</name>
</gene>
<feature type="transmembrane region" description="Helical" evidence="1">
    <location>
        <begin position="317"/>
        <end position="336"/>
    </location>
</feature>
<keyword evidence="3" id="KW-1185">Reference proteome</keyword>
<dbReference type="PANTHER" id="PTHR35043:SF7">
    <property type="entry name" value="TRANSCRIPTION FACTOR DOMAIN-CONTAINING PROTEIN"/>
    <property type="match status" value="1"/>
</dbReference>
<proteinExistence type="predicted"/>
<dbReference type="OrthoDB" id="9451547at2759"/>
<evidence type="ECO:0000313" key="2">
    <source>
        <dbReference type="EMBL" id="CCA67623.1"/>
    </source>
</evidence>
<evidence type="ECO:0000256" key="1">
    <source>
        <dbReference type="SAM" id="Phobius"/>
    </source>
</evidence>
<keyword evidence="1" id="KW-1133">Transmembrane helix</keyword>
<evidence type="ECO:0000313" key="3">
    <source>
        <dbReference type="Proteomes" id="UP000007148"/>
    </source>
</evidence>
<dbReference type="eggNOG" id="ENOG502SPX8">
    <property type="taxonomic scope" value="Eukaryota"/>
</dbReference>
<protein>
    <submittedName>
        <fullName evidence="2">Uncharacterized protein</fullName>
    </submittedName>
</protein>
<dbReference type="AlphaFoldDB" id="G4T8I0"/>
<comment type="caution">
    <text evidence="2">The sequence shown here is derived from an EMBL/GenBank/DDBJ whole genome shotgun (WGS) entry which is preliminary data.</text>
</comment>